<dbReference type="EMBL" id="QGDH01000062">
    <property type="protein sequence ID" value="RAR10830.1"/>
    <property type="molecule type" value="Genomic_DNA"/>
</dbReference>
<dbReference type="Proteomes" id="UP000249619">
    <property type="component" value="Unassembled WGS sequence"/>
</dbReference>
<dbReference type="Gene3D" id="3.10.129.10">
    <property type="entry name" value="Hotdog Thioesterase"/>
    <property type="match status" value="1"/>
</dbReference>
<comment type="caution">
    <text evidence="2">The sequence shown here is derived from an EMBL/GenBank/DDBJ whole genome shotgun (WGS) entry which is preliminary data.</text>
</comment>
<gene>
    <name evidence="2" type="ORF">DDE83_004863</name>
</gene>
<dbReference type="Pfam" id="PF03061">
    <property type="entry name" value="4HBT"/>
    <property type="match status" value="1"/>
</dbReference>
<proteinExistence type="predicted"/>
<name>A0A364N3U7_STELY</name>
<feature type="domain" description="Thioesterase" evidence="1">
    <location>
        <begin position="116"/>
        <end position="183"/>
    </location>
</feature>
<evidence type="ECO:0000313" key="2">
    <source>
        <dbReference type="EMBL" id="RAR10830.1"/>
    </source>
</evidence>
<accession>A0A364N3U7</accession>
<evidence type="ECO:0000259" key="1">
    <source>
        <dbReference type="Pfam" id="PF03061"/>
    </source>
</evidence>
<dbReference type="AlphaFoldDB" id="A0A364N3U7"/>
<dbReference type="CDD" id="cd03443">
    <property type="entry name" value="PaaI_thioesterase"/>
    <property type="match status" value="1"/>
</dbReference>
<dbReference type="SUPFAM" id="SSF54637">
    <property type="entry name" value="Thioesterase/thiol ester dehydrase-isomerase"/>
    <property type="match status" value="1"/>
</dbReference>
<organism evidence="2 3">
    <name type="scientific">Stemphylium lycopersici</name>
    <name type="common">Tomato gray leaf spot disease fungus</name>
    <name type="synonym">Thyrospora lycopersici</name>
    <dbReference type="NCBI Taxonomy" id="183478"/>
    <lineage>
        <taxon>Eukaryota</taxon>
        <taxon>Fungi</taxon>
        <taxon>Dikarya</taxon>
        <taxon>Ascomycota</taxon>
        <taxon>Pezizomycotina</taxon>
        <taxon>Dothideomycetes</taxon>
        <taxon>Pleosporomycetidae</taxon>
        <taxon>Pleosporales</taxon>
        <taxon>Pleosporineae</taxon>
        <taxon>Pleosporaceae</taxon>
        <taxon>Stemphylium</taxon>
    </lineage>
</organism>
<dbReference type="PANTHER" id="PTHR47260">
    <property type="entry name" value="UPF0644 PROTEIN PB2B4.06"/>
    <property type="match status" value="1"/>
</dbReference>
<protein>
    <submittedName>
        <fullName evidence="2">Thioesterase superfamily protein</fullName>
    </submittedName>
</protein>
<dbReference type="InterPro" id="IPR052061">
    <property type="entry name" value="PTE-AB_protein"/>
</dbReference>
<dbReference type="InterPro" id="IPR029069">
    <property type="entry name" value="HotDog_dom_sf"/>
</dbReference>
<dbReference type="PANTHER" id="PTHR47260:SF3">
    <property type="entry name" value="THIOESTERASE FAMILY PROTEIN (AFU_ORTHOLOGUE AFUA_7G03960)"/>
    <property type="match status" value="1"/>
</dbReference>
<keyword evidence="3" id="KW-1185">Reference proteome</keyword>
<reference evidence="3" key="1">
    <citation type="submission" date="2018-05" db="EMBL/GenBank/DDBJ databases">
        <title>Draft genome sequence of Stemphylium lycopersici strain CIDEFI 213.</title>
        <authorList>
            <person name="Medina R."/>
            <person name="Franco M.E.E."/>
            <person name="Lucentini C.G."/>
            <person name="Saparrat M.C.N."/>
            <person name="Balatti P.A."/>
        </authorList>
    </citation>
    <scope>NUCLEOTIDE SEQUENCE [LARGE SCALE GENOMIC DNA]</scope>
    <source>
        <strain evidence="3">CIDEFI 213</strain>
    </source>
</reference>
<dbReference type="InterPro" id="IPR006683">
    <property type="entry name" value="Thioestr_dom"/>
</dbReference>
<sequence>MSSVDEAATFNTLNDDSKMDVLTPALTSKPWIAALLADPTWTHMPTKSRSPKPTGEDSFVAETLMTERTVRAVITFRPSKQEEEEEDVHSNGGMASYKEIKSVVDLGTGLNGYPQIVHGGVAATLLDETCGILVIANADRKVEREREAGRESVAPSYFTAYLNTTYKRPVPTPGPLLCTAKIQPRDGADDRKVFVRATIEDGEGLVYTVGEALFVKATAKL</sequence>
<evidence type="ECO:0000313" key="3">
    <source>
        <dbReference type="Proteomes" id="UP000249619"/>
    </source>
</evidence>